<comment type="caution">
    <text evidence="2">The sequence shown here is derived from an EMBL/GenBank/DDBJ whole genome shotgun (WGS) entry which is preliminary data.</text>
</comment>
<sequence length="119" mass="13052">MERAQVVRHQGRVPDPLSARLYVAASPIHGRGCFARIGFELGELIGTFIGPLVDEDGPHVLWVCDAESGDVIGRIGTNLLRWVNHSDDPNAEFDGFDLYARRAIVRDEEITCDYGAGGD</sequence>
<dbReference type="RefSeq" id="WP_007042263.1">
    <property type="nucleotide sequence ID" value="NZ_AFWT01000032.1"/>
</dbReference>
<feature type="domain" description="SET" evidence="1">
    <location>
        <begin position="19"/>
        <end position="115"/>
    </location>
</feature>
<name>G2E5I7_9GAMM</name>
<dbReference type="Gene3D" id="2.170.270.10">
    <property type="entry name" value="SET domain"/>
    <property type="match status" value="1"/>
</dbReference>
<dbReference type="eggNOG" id="COG2940">
    <property type="taxonomic scope" value="Bacteria"/>
</dbReference>
<accession>G2E5I7</accession>
<reference evidence="2 3" key="1">
    <citation type="submission" date="2011-06" db="EMBL/GenBank/DDBJ databases">
        <title>The draft genome of Thiorhodococcus drewsii AZ1.</title>
        <authorList>
            <consortium name="US DOE Joint Genome Institute (JGI-PGF)"/>
            <person name="Lucas S."/>
            <person name="Han J."/>
            <person name="Lapidus A."/>
            <person name="Cheng J.-F."/>
            <person name="Goodwin L."/>
            <person name="Pitluck S."/>
            <person name="Peters L."/>
            <person name="Land M.L."/>
            <person name="Hauser L."/>
            <person name="Vogl K."/>
            <person name="Liu Z."/>
            <person name="Imhoff J."/>
            <person name="Thiel V."/>
            <person name="Frigaard N.-U."/>
            <person name="Bryant D.A."/>
            <person name="Woyke T.J."/>
        </authorList>
    </citation>
    <scope>NUCLEOTIDE SEQUENCE [LARGE SCALE GENOMIC DNA]</scope>
    <source>
        <strain evidence="2 3">AZ1</strain>
    </source>
</reference>
<dbReference type="InterPro" id="IPR046341">
    <property type="entry name" value="SET_dom_sf"/>
</dbReference>
<dbReference type="SUPFAM" id="SSF82199">
    <property type="entry name" value="SET domain"/>
    <property type="match status" value="1"/>
</dbReference>
<proteinExistence type="predicted"/>
<evidence type="ECO:0000259" key="1">
    <source>
        <dbReference type="PROSITE" id="PS50280"/>
    </source>
</evidence>
<dbReference type="EMBL" id="AFWT01000032">
    <property type="protein sequence ID" value="EGV28656.1"/>
    <property type="molecule type" value="Genomic_DNA"/>
</dbReference>
<evidence type="ECO:0000313" key="3">
    <source>
        <dbReference type="Proteomes" id="UP000004200"/>
    </source>
</evidence>
<gene>
    <name evidence="2" type="ORF">ThidrDRAFT_3550</name>
</gene>
<dbReference type="InterPro" id="IPR001214">
    <property type="entry name" value="SET_dom"/>
</dbReference>
<keyword evidence="3" id="KW-1185">Reference proteome</keyword>
<dbReference type="AlphaFoldDB" id="G2E5I7"/>
<dbReference type="SMART" id="SM00317">
    <property type="entry name" value="SET"/>
    <property type="match status" value="1"/>
</dbReference>
<dbReference type="STRING" id="765913.ThidrDRAFT_3550"/>
<organism evidence="2 3">
    <name type="scientific">Thiorhodococcus drewsii AZ1</name>
    <dbReference type="NCBI Taxonomy" id="765913"/>
    <lineage>
        <taxon>Bacteria</taxon>
        <taxon>Pseudomonadati</taxon>
        <taxon>Pseudomonadota</taxon>
        <taxon>Gammaproteobacteria</taxon>
        <taxon>Chromatiales</taxon>
        <taxon>Chromatiaceae</taxon>
        <taxon>Thiorhodococcus</taxon>
    </lineage>
</organism>
<dbReference type="Proteomes" id="UP000004200">
    <property type="component" value="Unassembled WGS sequence"/>
</dbReference>
<protein>
    <submittedName>
        <fullName evidence="2">Nuclear protein SET</fullName>
    </submittedName>
</protein>
<evidence type="ECO:0000313" key="2">
    <source>
        <dbReference type="EMBL" id="EGV28656.1"/>
    </source>
</evidence>
<dbReference type="OrthoDB" id="9790349at2"/>
<dbReference type="Pfam" id="PF00856">
    <property type="entry name" value="SET"/>
    <property type="match status" value="1"/>
</dbReference>
<dbReference type="PROSITE" id="PS50280">
    <property type="entry name" value="SET"/>
    <property type="match status" value="1"/>
</dbReference>